<keyword evidence="2" id="KW-1185">Reference proteome</keyword>
<proteinExistence type="predicted"/>
<accession>A0ABQ5UZA3</accession>
<reference evidence="1" key="2">
    <citation type="submission" date="2023-01" db="EMBL/GenBank/DDBJ databases">
        <title>Draft genome sequence of Algimonas porphyrae strain NBRC 108216.</title>
        <authorList>
            <person name="Sun Q."/>
            <person name="Mori K."/>
        </authorList>
    </citation>
    <scope>NUCLEOTIDE SEQUENCE</scope>
    <source>
        <strain evidence="1">NBRC 108216</strain>
    </source>
</reference>
<organism evidence="1 2">
    <name type="scientific">Algimonas porphyrae</name>
    <dbReference type="NCBI Taxonomy" id="1128113"/>
    <lineage>
        <taxon>Bacteria</taxon>
        <taxon>Pseudomonadati</taxon>
        <taxon>Pseudomonadota</taxon>
        <taxon>Alphaproteobacteria</taxon>
        <taxon>Maricaulales</taxon>
        <taxon>Robiginitomaculaceae</taxon>
        <taxon>Algimonas</taxon>
    </lineage>
</organism>
<evidence type="ECO:0000313" key="1">
    <source>
        <dbReference type="EMBL" id="GLQ20591.1"/>
    </source>
</evidence>
<dbReference type="EMBL" id="BSNJ01000003">
    <property type="protein sequence ID" value="GLQ20591.1"/>
    <property type="molecule type" value="Genomic_DNA"/>
</dbReference>
<name>A0ABQ5UZA3_9PROT</name>
<protein>
    <submittedName>
        <fullName evidence="1">Uncharacterized protein</fullName>
    </submittedName>
</protein>
<sequence length="101" mass="10940">MAQRGPRDIPALMEDAERKGFKHHFETQAKGLLCRETNTAYAMGSIRVVETLHKDAGTDPGDEATLYLLEAEDGQRGMLLIGNPASLSAAERAVLEQLTSG</sequence>
<reference evidence="1" key="1">
    <citation type="journal article" date="2014" name="Int. J. Syst. Evol. Microbiol.">
        <title>Complete genome of a new Firmicutes species belonging to the dominant human colonic microbiota ('Ruminococcus bicirculans') reveals two chromosomes and a selective capacity to utilize plant glucans.</title>
        <authorList>
            <consortium name="NISC Comparative Sequencing Program"/>
            <person name="Wegmann U."/>
            <person name="Louis P."/>
            <person name="Goesmann A."/>
            <person name="Henrissat B."/>
            <person name="Duncan S.H."/>
            <person name="Flint H.J."/>
        </authorList>
    </citation>
    <scope>NUCLEOTIDE SEQUENCE</scope>
    <source>
        <strain evidence="1">NBRC 108216</strain>
    </source>
</reference>
<dbReference type="RefSeq" id="WP_284371332.1">
    <property type="nucleotide sequence ID" value="NZ_BSNJ01000003.1"/>
</dbReference>
<gene>
    <name evidence="1" type="ORF">GCM10007854_15460</name>
</gene>
<evidence type="ECO:0000313" key="2">
    <source>
        <dbReference type="Proteomes" id="UP001161390"/>
    </source>
</evidence>
<dbReference type="Proteomes" id="UP001161390">
    <property type="component" value="Unassembled WGS sequence"/>
</dbReference>
<comment type="caution">
    <text evidence="1">The sequence shown here is derived from an EMBL/GenBank/DDBJ whole genome shotgun (WGS) entry which is preliminary data.</text>
</comment>